<feature type="transmembrane region" description="Helical" evidence="2">
    <location>
        <begin position="207"/>
        <end position="228"/>
    </location>
</feature>
<feature type="transmembrane region" description="Helical" evidence="2">
    <location>
        <begin position="137"/>
        <end position="159"/>
    </location>
</feature>
<protein>
    <recommendedName>
        <fullName evidence="5">Integral membrane protein</fullName>
    </recommendedName>
</protein>
<comment type="caution">
    <text evidence="3">The sequence shown here is derived from an EMBL/GenBank/DDBJ whole genome shotgun (WGS) entry which is preliminary data.</text>
</comment>
<accession>A0ABW8AI04</accession>
<organism evidence="3 4">
    <name type="scientific">Spongisporangium articulatum</name>
    <dbReference type="NCBI Taxonomy" id="3362603"/>
    <lineage>
        <taxon>Bacteria</taxon>
        <taxon>Bacillati</taxon>
        <taxon>Actinomycetota</taxon>
        <taxon>Actinomycetes</taxon>
        <taxon>Kineosporiales</taxon>
        <taxon>Kineosporiaceae</taxon>
        <taxon>Spongisporangium</taxon>
    </lineage>
</organism>
<feature type="transmembrane region" description="Helical" evidence="2">
    <location>
        <begin position="171"/>
        <end position="195"/>
    </location>
</feature>
<keyword evidence="2" id="KW-1133">Transmembrane helix</keyword>
<proteinExistence type="predicted"/>
<evidence type="ECO:0000313" key="3">
    <source>
        <dbReference type="EMBL" id="MFI7585990.1"/>
    </source>
</evidence>
<evidence type="ECO:0008006" key="5">
    <source>
        <dbReference type="Google" id="ProtNLM"/>
    </source>
</evidence>
<gene>
    <name evidence="3" type="ORF">ACIB24_02805</name>
</gene>
<dbReference type="RefSeq" id="WP_398274843.1">
    <property type="nucleotide sequence ID" value="NZ_JBITLV010000001.1"/>
</dbReference>
<reference evidence="3 4" key="1">
    <citation type="submission" date="2024-10" db="EMBL/GenBank/DDBJ databases">
        <title>The Natural Products Discovery Center: Release of the First 8490 Sequenced Strains for Exploring Actinobacteria Biosynthetic Diversity.</title>
        <authorList>
            <person name="Kalkreuter E."/>
            <person name="Kautsar S.A."/>
            <person name="Yang D."/>
            <person name="Bader C.D."/>
            <person name="Teijaro C.N."/>
            <person name="Fluegel L."/>
            <person name="Davis C.M."/>
            <person name="Simpson J.R."/>
            <person name="Lauterbach L."/>
            <person name="Steele A.D."/>
            <person name="Gui C."/>
            <person name="Meng S."/>
            <person name="Li G."/>
            <person name="Viehrig K."/>
            <person name="Ye F."/>
            <person name="Su P."/>
            <person name="Kiefer A.F."/>
            <person name="Nichols A."/>
            <person name="Cepeda A.J."/>
            <person name="Yan W."/>
            <person name="Fan B."/>
            <person name="Jiang Y."/>
            <person name="Adhikari A."/>
            <person name="Zheng C.-J."/>
            <person name="Schuster L."/>
            <person name="Cowan T.M."/>
            <person name="Smanski M.J."/>
            <person name="Chevrette M.G."/>
            <person name="De Carvalho L.P.S."/>
            <person name="Shen B."/>
        </authorList>
    </citation>
    <scope>NUCLEOTIDE SEQUENCE [LARGE SCALE GENOMIC DNA]</scope>
    <source>
        <strain evidence="3 4">NPDC049639</strain>
    </source>
</reference>
<dbReference type="EMBL" id="JBITLV010000001">
    <property type="protein sequence ID" value="MFI7585990.1"/>
    <property type="molecule type" value="Genomic_DNA"/>
</dbReference>
<feature type="transmembrane region" description="Helical" evidence="2">
    <location>
        <begin position="427"/>
        <end position="447"/>
    </location>
</feature>
<keyword evidence="2" id="KW-0472">Membrane</keyword>
<keyword evidence="4" id="KW-1185">Reference proteome</keyword>
<feature type="transmembrane region" description="Helical" evidence="2">
    <location>
        <begin position="354"/>
        <end position="375"/>
    </location>
</feature>
<feature type="region of interest" description="Disordered" evidence="1">
    <location>
        <begin position="475"/>
        <end position="507"/>
    </location>
</feature>
<name>A0ABW8AI04_9ACTN</name>
<feature type="transmembrane region" description="Helical" evidence="2">
    <location>
        <begin position="396"/>
        <end position="415"/>
    </location>
</feature>
<evidence type="ECO:0000313" key="4">
    <source>
        <dbReference type="Proteomes" id="UP001612915"/>
    </source>
</evidence>
<feature type="transmembrane region" description="Helical" evidence="2">
    <location>
        <begin position="266"/>
        <end position="299"/>
    </location>
</feature>
<evidence type="ECO:0000256" key="1">
    <source>
        <dbReference type="SAM" id="MobiDB-lite"/>
    </source>
</evidence>
<evidence type="ECO:0000256" key="2">
    <source>
        <dbReference type="SAM" id="Phobius"/>
    </source>
</evidence>
<dbReference type="Proteomes" id="UP001612915">
    <property type="component" value="Unassembled WGS sequence"/>
</dbReference>
<keyword evidence="2" id="KW-0812">Transmembrane</keyword>
<sequence length="507" mass="52436">MLVLLAAVVLTGGLVAKQHCRAQGWSNPDQFWHVCYSDNAVLFSSQDLGSDLARPSLSEAVGGDGLGQPPLASAAMWVVSAFVPHDGVRGQREFFDLSAAVLLVALGVGVAAIAVTTRRLRGPTGAWDAAHLALSPVVFTAGLLSYTLLAVALLALAFWSWHRRHPGWAGVWLGLAVAAAPSLAVVVLALAVLAVRTTWPTPRAAGTAFVTWLVARLLLVAGLGAGLLASFNAWRTGAVGYGSVWLLPQLLANAKPQPAGTLPGRILTSLFGGLFTMGPVAPGVAATLCVLVTGLLLALVVRVTAVHLPPAGAPVDGALVDDAHPALLSPPPAAGGSGTDPADVVHLPEPPPAAFAPLALAMLCVVLVAATSLPVQTSLLLLPLIALSGLAWRDHLLWAATECVYFVGVWMFIAAESDPSKGLPASIYVFLLVARLAGIAWIGGQALRRYRAMLREVGLEPLGISPAVLLALDPSGSDRPGRHTGRPIEELEDLTLSPDSVTDGPRG</sequence>
<feature type="transmembrane region" description="Helical" evidence="2">
    <location>
        <begin position="97"/>
        <end position="116"/>
    </location>
</feature>